<dbReference type="STRING" id="429701.A0A2G9IBL3"/>
<dbReference type="Proteomes" id="UP000231279">
    <property type="component" value="Unassembled WGS sequence"/>
</dbReference>
<feature type="domain" description="PI3K/PI4K catalytic" evidence="9">
    <location>
        <begin position="270"/>
        <end position="566"/>
    </location>
</feature>
<dbReference type="SUPFAM" id="SSF56112">
    <property type="entry name" value="Protein kinase-like (PK-like)"/>
    <property type="match status" value="1"/>
</dbReference>
<evidence type="ECO:0000256" key="4">
    <source>
        <dbReference type="ARBA" id="ARBA00022737"/>
    </source>
</evidence>
<comment type="similarity">
    <text evidence="1">Belongs to the PI3/PI4-kinase family. Type II PI4K subfamily.</text>
</comment>
<dbReference type="PROSITE" id="PS50290">
    <property type="entry name" value="PI3_4_KINASE_3"/>
    <property type="match status" value="1"/>
</dbReference>
<protein>
    <recommendedName>
        <fullName evidence="2">1-phosphatidylinositol 4-kinase</fullName>
        <ecNumber evidence="2">2.7.1.67</ecNumber>
    </recommendedName>
</protein>
<proteinExistence type="inferred from homology"/>
<dbReference type="PROSITE" id="PS50053">
    <property type="entry name" value="UBIQUITIN_2"/>
    <property type="match status" value="2"/>
</dbReference>
<dbReference type="Gene3D" id="3.10.20.90">
    <property type="entry name" value="Phosphatidylinositol 3-kinase Catalytic Subunit, Chain A, domain 1"/>
    <property type="match status" value="2"/>
</dbReference>
<dbReference type="SUPFAM" id="SSF54236">
    <property type="entry name" value="Ubiquitin-like"/>
    <property type="match status" value="2"/>
</dbReference>
<comment type="caution">
    <text evidence="10">The sequence shown here is derived from an EMBL/GenBank/DDBJ whole genome shotgun (WGS) entry which is preliminary data.</text>
</comment>
<dbReference type="InterPro" id="IPR044571">
    <property type="entry name" value="P4KG1-8"/>
</dbReference>
<dbReference type="OrthoDB" id="5839at2759"/>
<evidence type="ECO:0000259" key="9">
    <source>
        <dbReference type="PROSITE" id="PS50290"/>
    </source>
</evidence>
<keyword evidence="6 10" id="KW-0418">Kinase</keyword>
<dbReference type="Pfam" id="PF00240">
    <property type="entry name" value="ubiquitin"/>
    <property type="match status" value="2"/>
</dbReference>
<dbReference type="Pfam" id="PF00454">
    <property type="entry name" value="PI3_PI4_kinase"/>
    <property type="match status" value="1"/>
</dbReference>
<dbReference type="GO" id="GO:0004430">
    <property type="term" value="F:1-phosphatidylinositol 4-kinase activity"/>
    <property type="evidence" value="ECO:0007669"/>
    <property type="project" value="UniProtKB-EC"/>
</dbReference>
<dbReference type="PANTHER" id="PTHR45800:SF4">
    <property type="entry name" value="PHOSPHATIDYLINOSITOL 4-KINASE GAMMA 3"/>
    <property type="match status" value="1"/>
</dbReference>
<evidence type="ECO:0000256" key="3">
    <source>
        <dbReference type="ARBA" id="ARBA00022679"/>
    </source>
</evidence>
<dbReference type="EMBL" id="NKXS01000008">
    <property type="protein sequence ID" value="PIN27135.1"/>
    <property type="molecule type" value="Genomic_DNA"/>
</dbReference>
<evidence type="ECO:0000313" key="10">
    <source>
        <dbReference type="EMBL" id="PIN27135.1"/>
    </source>
</evidence>
<dbReference type="AlphaFoldDB" id="A0A2G9IBL3"/>
<keyword evidence="11" id="KW-1185">Reference proteome</keyword>
<keyword evidence="3 10" id="KW-0808">Transferase</keyword>
<dbReference type="EC" id="2.7.1.67" evidence="2"/>
<dbReference type="InterPro" id="IPR000403">
    <property type="entry name" value="PI3/4_kinase_cat_dom"/>
</dbReference>
<organism evidence="10 11">
    <name type="scientific">Handroanthus impetiginosus</name>
    <dbReference type="NCBI Taxonomy" id="429701"/>
    <lineage>
        <taxon>Eukaryota</taxon>
        <taxon>Viridiplantae</taxon>
        <taxon>Streptophyta</taxon>
        <taxon>Embryophyta</taxon>
        <taxon>Tracheophyta</taxon>
        <taxon>Spermatophyta</taxon>
        <taxon>Magnoliopsida</taxon>
        <taxon>eudicotyledons</taxon>
        <taxon>Gunneridae</taxon>
        <taxon>Pentapetalae</taxon>
        <taxon>asterids</taxon>
        <taxon>lamiids</taxon>
        <taxon>Lamiales</taxon>
        <taxon>Bignoniaceae</taxon>
        <taxon>Crescentiina</taxon>
        <taxon>Tabebuia alliance</taxon>
        <taxon>Handroanthus</taxon>
    </lineage>
</organism>
<dbReference type="InterPro" id="IPR029071">
    <property type="entry name" value="Ubiquitin-like_domsf"/>
</dbReference>
<dbReference type="PANTHER" id="PTHR45800">
    <property type="entry name" value="PHOSPHATIDYLINOSITOL 4-KINASE GAMMA"/>
    <property type="match status" value="1"/>
</dbReference>
<keyword evidence="4" id="KW-0677">Repeat</keyword>
<evidence type="ECO:0000256" key="2">
    <source>
        <dbReference type="ARBA" id="ARBA00012169"/>
    </source>
</evidence>
<gene>
    <name evidence="10" type="ORF">CDL12_00108</name>
</gene>
<keyword evidence="7" id="KW-0067">ATP-binding</keyword>
<feature type="domain" description="Ubiquitin-like" evidence="8">
    <location>
        <begin position="110"/>
        <end position="187"/>
    </location>
</feature>
<evidence type="ECO:0000256" key="1">
    <source>
        <dbReference type="ARBA" id="ARBA00008941"/>
    </source>
</evidence>
<dbReference type="SMART" id="SM00213">
    <property type="entry name" value="UBQ"/>
    <property type="match status" value="2"/>
</dbReference>
<accession>A0A2G9IBL3</accession>
<dbReference type="InterPro" id="IPR000626">
    <property type="entry name" value="Ubiquitin-like_dom"/>
</dbReference>
<sequence>MATASVALSPVYEDYWNFPGRVSGQRGPWSNDSILIYLTVGGSVIPMRVLESDSIASVKLRIQKCRGFFAKKQKLVYGGNELARNNSQVRDYGMADGNVLHLVVRLSDLQAITVQTVCGKEFAFHVQRKRNVGYVKQQIAKRESGVFDLKDQELFCDDEELEDQRIIDDLCRSNDAVIHFLVRKSAKLRAVPVEKDFEVSIVASDVKGKVPNVVNEGEFGRTQTQDLPVVAVSTLRKDFLLEPLNINPNIVLSPGIKQLINATFNGLEQGNQPIRSSEGSGGAYFMQDSSGLNYVSVFKPIDEEPLAVNNPRGLPVSSDGEGLKKGTRVGEGALREVAAYILDHPRGGPRTAYSDEKGFAGVPPTVLIKCQHQGFHYAEGFNRVSEKFGSLQVFMKNCGSCEDVGPGAFPVEEVHKICVLDIRLANADRHGGNILIHKDSEEGRIVLIPIDHGYCMPENFEDCTFEWLYWPQSRQPFSPDTIAYINSLDAEKDIELLKFYGWNIPNDCARVLSISTMLLKKGAERGLTPFAIGSIMRRETVKKESLIEKIVQEAQESVLPGTSESAFLETVSIIMDRYLDDLSPPLPSKM</sequence>
<dbReference type="InterPro" id="IPR011009">
    <property type="entry name" value="Kinase-like_dom_sf"/>
</dbReference>
<evidence type="ECO:0000313" key="11">
    <source>
        <dbReference type="Proteomes" id="UP000231279"/>
    </source>
</evidence>
<dbReference type="FunFam" id="3.10.20.90:FF:000307">
    <property type="entry name" value="Phosphatidylinositol 4-kinase gamma 4"/>
    <property type="match status" value="1"/>
</dbReference>
<reference evidence="11" key="1">
    <citation type="journal article" date="2018" name="Gigascience">
        <title>Genome assembly of the Pink Ipe (Handroanthus impetiginosus, Bignoniaceae), a highly valued, ecologically keystone Neotropical timber forest tree.</title>
        <authorList>
            <person name="Silva-Junior O.B."/>
            <person name="Grattapaglia D."/>
            <person name="Novaes E."/>
            <person name="Collevatti R.G."/>
        </authorList>
    </citation>
    <scope>NUCLEOTIDE SEQUENCE [LARGE SCALE GENOMIC DNA]</scope>
    <source>
        <strain evidence="11">cv. UFG-1</strain>
    </source>
</reference>
<evidence type="ECO:0000259" key="8">
    <source>
        <dbReference type="PROSITE" id="PS50053"/>
    </source>
</evidence>
<name>A0A2G9IBL3_9LAMI</name>
<evidence type="ECO:0000256" key="6">
    <source>
        <dbReference type="ARBA" id="ARBA00022777"/>
    </source>
</evidence>
<dbReference type="GO" id="GO:0005524">
    <property type="term" value="F:ATP binding"/>
    <property type="evidence" value="ECO:0007669"/>
    <property type="project" value="UniProtKB-KW"/>
</dbReference>
<evidence type="ECO:0000256" key="5">
    <source>
        <dbReference type="ARBA" id="ARBA00022741"/>
    </source>
</evidence>
<evidence type="ECO:0000256" key="7">
    <source>
        <dbReference type="ARBA" id="ARBA00022840"/>
    </source>
</evidence>
<keyword evidence="5" id="KW-0547">Nucleotide-binding</keyword>
<feature type="domain" description="Ubiquitin-like" evidence="8">
    <location>
        <begin position="32"/>
        <end position="105"/>
    </location>
</feature>
<dbReference type="CDD" id="cd17039">
    <property type="entry name" value="Ubl_ubiquitin_like"/>
    <property type="match status" value="1"/>
</dbReference>